<dbReference type="EMBL" id="MAJD01000002">
    <property type="protein sequence ID" value="OBX34305.1"/>
    <property type="molecule type" value="Genomic_DNA"/>
</dbReference>
<reference evidence="1 2" key="1">
    <citation type="submission" date="2016-06" db="EMBL/GenBank/DDBJ databases">
        <title>Genome sequence of halotolerant plant growth promoting strain of Halomonas elongata HEK1 isolated from salterns of Rann of Kutch, Gujarat, India.</title>
        <authorList>
            <person name="Gaba S."/>
            <person name="Singh R.N."/>
            <person name="Abrol S."/>
            <person name="Kaushik R."/>
            <person name="Saxena A.K."/>
        </authorList>
    </citation>
    <scope>NUCLEOTIDE SEQUENCE [LARGE SCALE GENOMIC DNA]</scope>
    <source>
        <strain evidence="1 2">HEK1</strain>
    </source>
</reference>
<dbReference type="Proteomes" id="UP000092504">
    <property type="component" value="Unassembled WGS sequence"/>
</dbReference>
<gene>
    <name evidence="1" type="ORF">A8U91_03358</name>
</gene>
<sequence>MMTRKAHLIRATTHNEYCVARTRSMKDYDASLTGYRPRQWSKLLLTRNSK</sequence>
<evidence type="ECO:0000313" key="1">
    <source>
        <dbReference type="EMBL" id="OBX34305.1"/>
    </source>
</evidence>
<proteinExistence type="predicted"/>
<organism evidence="1 2">
    <name type="scientific">Halomonas elongata</name>
    <dbReference type="NCBI Taxonomy" id="2746"/>
    <lineage>
        <taxon>Bacteria</taxon>
        <taxon>Pseudomonadati</taxon>
        <taxon>Pseudomonadota</taxon>
        <taxon>Gammaproteobacteria</taxon>
        <taxon>Oceanospirillales</taxon>
        <taxon>Halomonadaceae</taxon>
        <taxon>Halomonas</taxon>
    </lineage>
</organism>
<dbReference type="AlphaFoldDB" id="A0A1B8NWF6"/>
<accession>A0A1B8NWF6</accession>
<comment type="caution">
    <text evidence="1">The sequence shown here is derived from an EMBL/GenBank/DDBJ whole genome shotgun (WGS) entry which is preliminary data.</text>
</comment>
<protein>
    <submittedName>
        <fullName evidence="1">Uncharacterized protein</fullName>
    </submittedName>
</protein>
<evidence type="ECO:0000313" key="2">
    <source>
        <dbReference type="Proteomes" id="UP000092504"/>
    </source>
</evidence>
<name>A0A1B8NWF6_HALEL</name>